<reference evidence="3" key="1">
    <citation type="submission" date="2022-11" db="UniProtKB">
        <authorList>
            <consortium name="WormBaseParasite"/>
        </authorList>
    </citation>
    <scope>IDENTIFICATION</scope>
</reference>
<protein>
    <submittedName>
        <fullName evidence="3">Alpha-2-macroglobulin domain-containing protein</fullName>
    </submittedName>
</protein>
<accession>A0A914BV67</accession>
<name>A0A914BV67_9BILA</name>
<evidence type="ECO:0000313" key="2">
    <source>
        <dbReference type="Proteomes" id="UP000887540"/>
    </source>
</evidence>
<dbReference type="Gene3D" id="2.60.40.60">
    <property type="entry name" value="Cadherins"/>
    <property type="match status" value="1"/>
</dbReference>
<dbReference type="InterPro" id="IPR015919">
    <property type="entry name" value="Cadherin-like_sf"/>
</dbReference>
<organism evidence="2 3">
    <name type="scientific">Acrobeloides nanus</name>
    <dbReference type="NCBI Taxonomy" id="290746"/>
    <lineage>
        <taxon>Eukaryota</taxon>
        <taxon>Metazoa</taxon>
        <taxon>Ecdysozoa</taxon>
        <taxon>Nematoda</taxon>
        <taxon>Chromadorea</taxon>
        <taxon>Rhabditida</taxon>
        <taxon>Tylenchina</taxon>
        <taxon>Cephalobomorpha</taxon>
        <taxon>Cephaloboidea</taxon>
        <taxon>Cephalobidae</taxon>
        <taxon>Acrobeloides</taxon>
    </lineage>
</organism>
<feature type="compositionally biased region" description="Low complexity" evidence="1">
    <location>
        <begin position="919"/>
        <end position="930"/>
    </location>
</feature>
<dbReference type="WBParaSite" id="ACRNAN_Path_1079.g4130.t1">
    <property type="protein sequence ID" value="ACRNAN_Path_1079.g4130.t1"/>
    <property type="gene ID" value="ACRNAN_Path_1079.g4130"/>
</dbReference>
<feature type="region of interest" description="Disordered" evidence="1">
    <location>
        <begin position="900"/>
        <end position="930"/>
    </location>
</feature>
<dbReference type="CDD" id="cd11304">
    <property type="entry name" value="Cadherin_repeat"/>
    <property type="match status" value="1"/>
</dbReference>
<evidence type="ECO:0000313" key="3">
    <source>
        <dbReference type="WBParaSite" id="ACRNAN_Path_1079.g4130.t1"/>
    </source>
</evidence>
<dbReference type="GO" id="GO:0016020">
    <property type="term" value="C:membrane"/>
    <property type="evidence" value="ECO:0007669"/>
    <property type="project" value="InterPro"/>
</dbReference>
<sequence length="1141" mass="128704">MQACSTYWKDIPDDTISIYSWALFLLLRVDCKFSGIDFDKVRKLIDCVASIDSACPVNIGETNQNHHQQNYGQFFNQISALQPIKSGFQNYFPALSTVEAQLINFPMLFMDFMNHFDRFIPETLIEKIDDMIWFDAFFKIVSDESDKGQMITMDELLMFEDWKLDRELILKWNQTLYELNGDNPDLQYKQPGNTIYEFRKLVEKADQLKSISRQFGSSNPFTMLHDVFNTIFSKLSTSQNTSTTCALGYVYIEPNKVKEGDEFEVTAVIINTLENESLQNVHLNLEIFPTNSKSPNIQYRLGPVFYSGISARDETINFMPGSKLVVKWRAAPVLESRLIEETEQQPQVNLYYERNGQRLAHRLNSPSFKILPKKTLRIFAFAYPTVFSTQQRDDNRPFTFMLSFMNTGYTTLESIKILELSPWIVHFNDTSRNLDYKFQSISLNGRTIPNNPYFIMNQIASGEAINLAMNLSTLKELGMFQNVSIAVKIGEELPSHVDFRFFLIHQALSSNTIIITEAIAPFQLYYYETQASKIVALQHIQLIEKKQEDREANGKPYRSILVAYRRIPTEGKEYRGPILGSLSFSNLPENFQLIRVSELLPGIGVQQRVLNMNDVWTVKDTDETTSINFIDLQASNASPQLIYEFIFGNPNDFTSPYFSQNFYRVQLRPEAWPEENTILGTIPAVSPLGIPLSYTLVSDNNIPYFQIDPKNGKIVLTQPLPKNATEFCFNIITTDTQDQKTAVPVVINTGGRRGSCSVYKAGTPVYQHLFSGDTSNMKEMSQSWVTSMLMTTKSAENGVTDMLSTLPTITPSGVEVSLENTPEENMWTYSITPRTLYPLETPISTTIPPSITIIPPGTENQETQSQLSQITPASTLEVYSPTTGAPVTMPTEEEEIITENENPGRTTTERPRSTSILWPTNPTETDTDFPTPEPITWISNPDQTLSPLENPDDNIELESTMEISTVPTVEISPYILEGISPSSRSDVRIEKITLSPKQQAGFTTTDVTTTTLPSTTMTFMSVITNEIMGSTLMRTSTSPSIISYTEESREMSDSGVKTIVLTTNPTTTAMPLVTRLTLIPTIPTVPASKFGSILPSFSPSSQQTGESHYSSVIDMACRLKDTKPIWGVVCDMAKTVHFKAM</sequence>
<keyword evidence="2" id="KW-1185">Reference proteome</keyword>
<proteinExistence type="predicted"/>
<evidence type="ECO:0000256" key="1">
    <source>
        <dbReference type="SAM" id="MobiDB-lite"/>
    </source>
</evidence>
<dbReference type="Proteomes" id="UP000887540">
    <property type="component" value="Unplaced"/>
</dbReference>
<dbReference type="GO" id="GO:0005509">
    <property type="term" value="F:calcium ion binding"/>
    <property type="evidence" value="ECO:0007669"/>
    <property type="project" value="InterPro"/>
</dbReference>
<dbReference type="SUPFAM" id="SSF49313">
    <property type="entry name" value="Cadherin-like"/>
    <property type="match status" value="1"/>
</dbReference>
<dbReference type="AlphaFoldDB" id="A0A914BV67"/>